<keyword evidence="2" id="KW-0812">Transmembrane</keyword>
<evidence type="ECO:0000313" key="3">
    <source>
        <dbReference type="EMBL" id="MCU6685609.1"/>
    </source>
</evidence>
<organism evidence="3 4">
    <name type="scientific">Dorea acetigenes</name>
    <dbReference type="NCBI Taxonomy" id="2981787"/>
    <lineage>
        <taxon>Bacteria</taxon>
        <taxon>Bacillati</taxon>
        <taxon>Bacillota</taxon>
        <taxon>Clostridia</taxon>
        <taxon>Lachnospirales</taxon>
        <taxon>Lachnospiraceae</taxon>
        <taxon>Dorea</taxon>
    </lineage>
</organism>
<sequence length="185" mass="21643">MSEALTEEKKPEESTAESTEQSTPEFAEKHIEASVEKSAEKNIKKSVEKPDKEPAAVAEADKKTISNNQTDSSQLPECPFAEHFSLSDYDYEFTQEDYILMKLRDEDLMEYLRMQERREEKTQERKELRNSRIYSILQIVIIALAIILIVWFLKDNPTVLINILYIGGILLFIWFWKHSKHTPED</sequence>
<feature type="transmembrane region" description="Helical" evidence="2">
    <location>
        <begin position="159"/>
        <end position="176"/>
    </location>
</feature>
<evidence type="ECO:0000256" key="2">
    <source>
        <dbReference type="SAM" id="Phobius"/>
    </source>
</evidence>
<feature type="compositionally biased region" description="Basic and acidic residues" evidence="1">
    <location>
        <begin position="1"/>
        <end position="13"/>
    </location>
</feature>
<accession>A0ABT2RK99</accession>
<feature type="transmembrane region" description="Helical" evidence="2">
    <location>
        <begin position="133"/>
        <end position="153"/>
    </location>
</feature>
<protein>
    <submittedName>
        <fullName evidence="3">Uncharacterized protein</fullName>
    </submittedName>
</protein>
<keyword evidence="4" id="KW-1185">Reference proteome</keyword>
<comment type="caution">
    <text evidence="3">The sequence shown here is derived from an EMBL/GenBank/DDBJ whole genome shotgun (WGS) entry which is preliminary data.</text>
</comment>
<feature type="region of interest" description="Disordered" evidence="1">
    <location>
        <begin position="1"/>
        <end position="74"/>
    </location>
</feature>
<evidence type="ECO:0000313" key="4">
    <source>
        <dbReference type="Proteomes" id="UP001652431"/>
    </source>
</evidence>
<dbReference type="Proteomes" id="UP001652431">
    <property type="component" value="Unassembled WGS sequence"/>
</dbReference>
<proteinExistence type="predicted"/>
<dbReference type="RefSeq" id="WP_158368162.1">
    <property type="nucleotide sequence ID" value="NZ_JAOQJU010000002.1"/>
</dbReference>
<name>A0ABT2RK99_9FIRM</name>
<feature type="compositionally biased region" description="Low complexity" evidence="1">
    <location>
        <begin position="16"/>
        <end position="25"/>
    </location>
</feature>
<feature type="compositionally biased region" description="Polar residues" evidence="1">
    <location>
        <begin position="65"/>
        <end position="74"/>
    </location>
</feature>
<dbReference type="EMBL" id="JAOQJU010000002">
    <property type="protein sequence ID" value="MCU6685609.1"/>
    <property type="molecule type" value="Genomic_DNA"/>
</dbReference>
<feature type="compositionally biased region" description="Basic and acidic residues" evidence="1">
    <location>
        <begin position="26"/>
        <end position="64"/>
    </location>
</feature>
<reference evidence="3 4" key="1">
    <citation type="journal article" date="2021" name="ISME Commun">
        <title>Automated analysis of genomic sequences facilitates high-throughput and comprehensive description of bacteria.</title>
        <authorList>
            <person name="Hitch T.C.A."/>
        </authorList>
    </citation>
    <scope>NUCLEOTIDE SEQUENCE [LARGE SCALE GENOMIC DNA]</scope>
    <source>
        <strain evidence="3 4">Sanger_03</strain>
    </source>
</reference>
<evidence type="ECO:0000256" key="1">
    <source>
        <dbReference type="SAM" id="MobiDB-lite"/>
    </source>
</evidence>
<gene>
    <name evidence="3" type="ORF">OCV99_03385</name>
</gene>
<keyword evidence="2" id="KW-0472">Membrane</keyword>
<keyword evidence="2" id="KW-1133">Transmembrane helix</keyword>